<dbReference type="EMBL" id="AP011532">
    <property type="protein sequence ID" value="BAI61255.1"/>
    <property type="molecule type" value="Genomic_DNA"/>
</dbReference>
<feature type="domain" description="DUF447" evidence="2">
    <location>
        <begin position="131"/>
        <end position="183"/>
    </location>
</feature>
<dbReference type="eggNOG" id="arCOG04458">
    <property type="taxonomic scope" value="Archaea"/>
</dbReference>
<dbReference type="OrthoDB" id="146030at2157"/>
<reference evidence="4" key="3">
    <citation type="journal article" date="2011" name="PLoS ONE">
        <title>Genome sequence of a mesophilic hydrogenotrophic methanogen Methanocella paludicola, the first cultivated representative of the order Methanocellales.</title>
        <authorList>
            <person name="Sakai S."/>
            <person name="Takaki Y."/>
            <person name="Shimamura S."/>
            <person name="Sekine M."/>
            <person name="Tajima T."/>
            <person name="Kosugi H."/>
            <person name="Ichikawa N."/>
            <person name="Tasumi E."/>
            <person name="Hiraki A.T."/>
            <person name="Shimizu A."/>
            <person name="Kato Y."/>
            <person name="Nishiko R."/>
            <person name="Mori K."/>
            <person name="Fujita N."/>
            <person name="Imachi H."/>
            <person name="Takai K."/>
        </authorList>
    </citation>
    <scope>NUCLEOTIDE SEQUENCE [LARGE SCALE GENOMIC DNA]</scope>
    <source>
        <strain evidence="4">DSM 17711 / JCM 13418 / NBRC 101707 / SANAE</strain>
    </source>
</reference>
<dbReference type="GeneID" id="8681180"/>
<feature type="domain" description="DUF447" evidence="1">
    <location>
        <begin position="14"/>
        <end position="110"/>
    </location>
</feature>
<evidence type="ECO:0000313" key="4">
    <source>
        <dbReference type="Proteomes" id="UP000001882"/>
    </source>
</evidence>
<dbReference type="Gene3D" id="1.20.58.290">
    <property type="entry name" value="Hypothetical membrane protein ta0354_69_121"/>
    <property type="match status" value="1"/>
</dbReference>
<dbReference type="Pfam" id="PF04289">
    <property type="entry name" value="DUF447_N"/>
    <property type="match status" value="1"/>
</dbReference>
<keyword evidence="4" id="KW-1185">Reference proteome</keyword>
<dbReference type="InterPro" id="IPR049288">
    <property type="entry name" value="DUF447_C"/>
</dbReference>
<gene>
    <name evidence="3" type="ordered locus">MCP_1183</name>
</gene>
<reference evidence="3 4" key="1">
    <citation type="journal article" date="2007" name="Appl. Environ. Microbiol.">
        <title>Isolation of key methanogens for global methane emission from rice paddy fields: a novel isolate affiliated with the clone cluster rice cluster I.</title>
        <authorList>
            <person name="Sakai S."/>
            <person name="Imachi H."/>
            <person name="Sekiguchi Y."/>
            <person name="Ohashi A."/>
            <person name="Harada H."/>
            <person name="Kamagata Y."/>
        </authorList>
    </citation>
    <scope>NUCLEOTIDE SEQUENCE [LARGE SCALE GENOMIC DNA]</scope>
    <source>
        <strain evidence="4">DSM 17711 / JCM 13418 / NBRC 101707 / SANAE</strain>
    </source>
</reference>
<organism evidence="3 4">
    <name type="scientific">Methanocella paludicola (strain DSM 17711 / JCM 13418 / NBRC 101707 / SANAE)</name>
    <dbReference type="NCBI Taxonomy" id="304371"/>
    <lineage>
        <taxon>Archaea</taxon>
        <taxon>Methanobacteriati</taxon>
        <taxon>Methanobacteriota</taxon>
        <taxon>Stenosarchaea group</taxon>
        <taxon>Methanomicrobia</taxon>
        <taxon>Methanocellales</taxon>
        <taxon>Methanocellaceae</taxon>
        <taxon>Methanocella</taxon>
    </lineage>
</organism>
<evidence type="ECO:0000313" key="3">
    <source>
        <dbReference type="EMBL" id="BAI61255.1"/>
    </source>
</evidence>
<accession>D1YXT3</accession>
<dbReference type="InParanoid" id="D1YXT3"/>
<reference evidence="3 4" key="2">
    <citation type="journal article" date="2008" name="Int. J. Syst. Evol. Microbiol.">
        <title>Methanocella paludicola gen. nov., sp. nov., a methane-producing archaeon, the first isolate of the lineage 'Rice Cluster I', and proposal of the new archaeal order Methanocellales ord. nov.</title>
        <authorList>
            <person name="Sakai S."/>
            <person name="Imachi H."/>
            <person name="Hanada S."/>
            <person name="Ohashi A."/>
            <person name="Harada H."/>
            <person name="Kamagata Y."/>
        </authorList>
    </citation>
    <scope>NUCLEOTIDE SEQUENCE [LARGE SCALE GENOMIC DNA]</scope>
    <source>
        <strain evidence="4">DSM 17711 / JCM 13418 / NBRC 101707 / SANAE</strain>
    </source>
</reference>
<name>D1YXT3_METPS</name>
<proteinExistence type="predicted"/>
<sequence length="188" mass="20916">MPAAIEDILREGISEVVVTTVSKSGIPNAAPMGIIRKDNTYIIRMFSDTTTFRNVSDTGFLVANFITDPRIYVISAFQDLSPEYFRFEDGMVPPRLKDAAGWAYFKCQVGEVVNLEPVTAKTAKCTLPVFSRAFAAVIEATIVGTRLRFYKNNEGVKKIKEHEAIVKKCGSPADIEAMKKLKEILNIF</sequence>
<dbReference type="KEGG" id="mpd:MCP_1183"/>
<dbReference type="PIRSF" id="PIRSF018747">
    <property type="entry name" value="UCP018747"/>
    <property type="match status" value="1"/>
</dbReference>
<evidence type="ECO:0008006" key="5">
    <source>
        <dbReference type="Google" id="ProtNLM"/>
    </source>
</evidence>
<dbReference type="Pfam" id="PF20766">
    <property type="entry name" value="DUF447_C"/>
    <property type="match status" value="1"/>
</dbReference>
<evidence type="ECO:0000259" key="1">
    <source>
        <dbReference type="Pfam" id="PF04289"/>
    </source>
</evidence>
<dbReference type="Gene3D" id="2.30.110.10">
    <property type="entry name" value="Electron Transport, Fmn-binding Protein, Chain A"/>
    <property type="match status" value="1"/>
</dbReference>
<evidence type="ECO:0000259" key="2">
    <source>
        <dbReference type="Pfam" id="PF20766"/>
    </source>
</evidence>
<dbReference type="RefSeq" id="WP_012899934.1">
    <property type="nucleotide sequence ID" value="NC_013665.1"/>
</dbReference>
<dbReference type="Proteomes" id="UP000001882">
    <property type="component" value="Chromosome"/>
</dbReference>
<dbReference type="SUPFAM" id="SSF50475">
    <property type="entry name" value="FMN-binding split barrel"/>
    <property type="match status" value="1"/>
</dbReference>
<protein>
    <recommendedName>
        <fullName evidence="5">DUF447 family protein</fullName>
    </recommendedName>
</protein>
<dbReference type="InterPro" id="IPR012349">
    <property type="entry name" value="Split_barrel_FMN-bd"/>
</dbReference>
<dbReference type="InterPro" id="IPR016733">
    <property type="entry name" value="UCP018747"/>
</dbReference>
<dbReference type="InterPro" id="IPR007386">
    <property type="entry name" value="DUF447_N"/>
</dbReference>
<dbReference type="STRING" id="304371.MCP_1183"/>
<dbReference type="AlphaFoldDB" id="D1YXT3"/>